<dbReference type="AlphaFoldDB" id="A0A2K8KS21"/>
<proteinExistence type="predicted"/>
<protein>
    <recommendedName>
        <fullName evidence="4">DUF1820 family protein</fullName>
    </recommendedName>
</protein>
<dbReference type="EMBL" id="CP011797">
    <property type="protein sequence ID" value="ATX77530.1"/>
    <property type="molecule type" value="Genomic_DNA"/>
</dbReference>
<accession>A0A2K8KS21</accession>
<name>A0A2K8KS21_9GAMM</name>
<reference evidence="2 3" key="1">
    <citation type="journal article" date="2017" name="Environ. Microbiol.">
        <title>Genomic and physiological analyses of 'Reinekea forsetii' reveal a versatile opportunistic lifestyle during spring algae blooms.</title>
        <authorList>
            <person name="Avci B."/>
            <person name="Hahnke R.L."/>
            <person name="Chafee M."/>
            <person name="Fischer T."/>
            <person name="Gruber-Vodicka H."/>
            <person name="Tegetmeyer H.E."/>
            <person name="Harder J."/>
            <person name="Fuchs B.M."/>
            <person name="Amann R.I."/>
            <person name="Teeling H."/>
        </authorList>
    </citation>
    <scope>NUCLEOTIDE SEQUENCE [LARGE SCALE GENOMIC DNA]</scope>
    <source>
        <strain evidence="2 3">Hel1_31_D35</strain>
    </source>
</reference>
<gene>
    <name evidence="2" type="ORF">REIFOR_02405</name>
</gene>
<dbReference type="KEGG" id="rfo:REIFOR_02405"/>
<evidence type="ECO:0000256" key="1">
    <source>
        <dbReference type="SAM" id="MobiDB-lite"/>
    </source>
</evidence>
<evidence type="ECO:0008006" key="4">
    <source>
        <dbReference type="Google" id="ProtNLM"/>
    </source>
</evidence>
<dbReference type="RefSeq" id="WP_100257782.1">
    <property type="nucleotide sequence ID" value="NZ_CP011797.1"/>
</dbReference>
<organism evidence="2 3">
    <name type="scientific">Reinekea forsetii</name>
    <dbReference type="NCBI Taxonomy" id="1336806"/>
    <lineage>
        <taxon>Bacteria</taxon>
        <taxon>Pseudomonadati</taxon>
        <taxon>Pseudomonadota</taxon>
        <taxon>Gammaproteobacteria</taxon>
        <taxon>Oceanospirillales</taxon>
        <taxon>Saccharospirillaceae</taxon>
        <taxon>Reinekea</taxon>
    </lineage>
</organism>
<dbReference type="Pfam" id="PF08850">
    <property type="entry name" value="DUF1820"/>
    <property type="match status" value="1"/>
</dbReference>
<evidence type="ECO:0000313" key="3">
    <source>
        <dbReference type="Proteomes" id="UP000229757"/>
    </source>
</evidence>
<dbReference type="InterPro" id="IPR014949">
    <property type="entry name" value="DUF1820"/>
</dbReference>
<evidence type="ECO:0000313" key="2">
    <source>
        <dbReference type="EMBL" id="ATX77530.1"/>
    </source>
</evidence>
<sequence>MTTNQAKTVFRVIFVNQDKVYEVYCSHIYQSEMYGFIEIEELIFGERSQLVVDPSEEKLQQEFAGVTRSFVPMHAIVRIDELEKEGTPKISDAKGTNVSAFPSVLPPRRGN</sequence>
<feature type="region of interest" description="Disordered" evidence="1">
    <location>
        <begin position="87"/>
        <end position="111"/>
    </location>
</feature>
<dbReference type="OrthoDB" id="5641137at2"/>
<keyword evidence="3" id="KW-1185">Reference proteome</keyword>
<dbReference type="Proteomes" id="UP000229757">
    <property type="component" value="Chromosome"/>
</dbReference>
<dbReference type="PIRSF" id="PIRSF028538">
    <property type="entry name" value="DUF1820"/>
    <property type="match status" value="1"/>
</dbReference>